<evidence type="ECO:0000313" key="2">
    <source>
        <dbReference type="EMBL" id="KXV80041.1"/>
    </source>
</evidence>
<name>A0A149VIP5_9PROT</name>
<gene>
    <name evidence="2" type="ORF">AD953_00280</name>
</gene>
<feature type="non-terminal residue" evidence="2">
    <location>
        <position position="1"/>
    </location>
</feature>
<dbReference type="Proteomes" id="UP000075538">
    <property type="component" value="Unassembled WGS sequence"/>
</dbReference>
<dbReference type="EMBL" id="LHZZ01000050">
    <property type="protein sequence ID" value="KXV80041.1"/>
    <property type="molecule type" value="Genomic_DNA"/>
</dbReference>
<dbReference type="AlphaFoldDB" id="A0A149VIP5"/>
<protein>
    <submittedName>
        <fullName evidence="2">Uncharacterized protein</fullName>
    </submittedName>
</protein>
<proteinExistence type="predicted"/>
<dbReference type="PATRIC" id="fig|178901.15.peg.3317"/>
<feature type="region of interest" description="Disordered" evidence="1">
    <location>
        <begin position="34"/>
        <end position="63"/>
    </location>
</feature>
<organism evidence="2 3">
    <name type="scientific">Acetobacter malorum</name>
    <dbReference type="NCBI Taxonomy" id="178901"/>
    <lineage>
        <taxon>Bacteria</taxon>
        <taxon>Pseudomonadati</taxon>
        <taxon>Pseudomonadota</taxon>
        <taxon>Alphaproteobacteria</taxon>
        <taxon>Acetobacterales</taxon>
        <taxon>Acetobacteraceae</taxon>
        <taxon>Acetobacter</taxon>
    </lineage>
</organism>
<accession>A0A149VIP5</accession>
<evidence type="ECO:0000256" key="1">
    <source>
        <dbReference type="SAM" id="MobiDB-lite"/>
    </source>
</evidence>
<feature type="compositionally biased region" description="Basic and acidic residues" evidence="1">
    <location>
        <begin position="34"/>
        <end position="52"/>
    </location>
</feature>
<reference evidence="2 3" key="1">
    <citation type="submission" date="2015-06" db="EMBL/GenBank/DDBJ databases">
        <title>Improved classification and identification of acetic acid bacteria using matrix-assisted laser desorption/ionization time-of-flight mass spectrometry; Gluconobacter nephelii and Gluconobacter uchimurae are later heterotypic synonyms of Gluconobacter japonicus and Gluconobacter oxydans, respectively.</title>
        <authorList>
            <person name="Li L."/>
            <person name="Cleenwerck I."/>
            <person name="De Vuyst L."/>
            <person name="Vandamme P."/>
        </authorList>
    </citation>
    <scope>NUCLEOTIDE SEQUENCE [LARGE SCALE GENOMIC DNA]</scope>
    <source>
        <strain evidence="2 3">LMG 1604</strain>
    </source>
</reference>
<comment type="caution">
    <text evidence="2">The sequence shown here is derived from an EMBL/GenBank/DDBJ whole genome shotgun (WGS) entry which is preliminary data.</text>
</comment>
<sequence length="63" mass="7427">FSGLLNWIRQRIRYERMAMKERLERMQARKAAKAAEKIADKQAKEKALRDRQQAIADKIAPTK</sequence>
<evidence type="ECO:0000313" key="3">
    <source>
        <dbReference type="Proteomes" id="UP000075538"/>
    </source>
</evidence>